<dbReference type="OrthoDB" id="9788221at2"/>
<dbReference type="RefSeq" id="WP_113269317.1">
    <property type="nucleotide sequence ID" value="NZ_QNTU01000004.1"/>
</dbReference>
<dbReference type="Gene3D" id="3.10.310.10">
    <property type="entry name" value="Diaminopimelate Epimerase, Chain A, domain 1"/>
    <property type="match status" value="2"/>
</dbReference>
<dbReference type="Proteomes" id="UP000252204">
    <property type="component" value="Unassembled WGS sequence"/>
</dbReference>
<dbReference type="PANTHER" id="PTHR13774">
    <property type="entry name" value="PHENAZINE BIOSYNTHESIS PROTEIN"/>
    <property type="match status" value="1"/>
</dbReference>
<protein>
    <submittedName>
        <fullName evidence="3">PhzF family phenazine biosynthesis protein</fullName>
    </submittedName>
</protein>
<proteinExistence type="inferred from homology"/>
<organism evidence="3 4">
    <name type="scientific">Vreelandella sulfidaeris</name>
    <dbReference type="NCBI Taxonomy" id="115553"/>
    <lineage>
        <taxon>Bacteria</taxon>
        <taxon>Pseudomonadati</taxon>
        <taxon>Pseudomonadota</taxon>
        <taxon>Gammaproteobacteria</taxon>
        <taxon>Oceanospirillales</taxon>
        <taxon>Halomonadaceae</taxon>
        <taxon>Vreelandella</taxon>
    </lineage>
</organism>
<dbReference type="NCBIfam" id="TIGR00654">
    <property type="entry name" value="PhzF_family"/>
    <property type="match status" value="1"/>
</dbReference>
<dbReference type="AlphaFoldDB" id="A0A365TPA5"/>
<gene>
    <name evidence="3" type="ORF">DQ400_08235</name>
</gene>
<dbReference type="EMBL" id="QNTU01000004">
    <property type="protein sequence ID" value="RBI67666.1"/>
    <property type="molecule type" value="Genomic_DNA"/>
</dbReference>
<reference evidence="4" key="1">
    <citation type="submission" date="2018-06" db="EMBL/GenBank/DDBJ databases">
        <title>Whole genome sequencing of four bacterial strains from South Shetland trench revealing bio-synthetic gene clusters.</title>
        <authorList>
            <person name="Abdel-Mageed W.M."/>
            <person name="Lehri B."/>
            <person name="Jarmusch S."/>
            <person name="Miranda K."/>
            <person name="Goodfellow M."/>
            <person name="Jaspars M."/>
            <person name="Karlyshev A.V."/>
        </authorList>
    </citation>
    <scope>NUCLEOTIDE SEQUENCE [LARGE SCALE GENOMIC DNA]</scope>
    <source>
        <strain evidence="4">SST4</strain>
    </source>
</reference>
<feature type="active site" evidence="2">
    <location>
        <position position="47"/>
    </location>
</feature>
<dbReference type="InterPro" id="IPR003719">
    <property type="entry name" value="Phenazine_PhzF-like"/>
</dbReference>
<dbReference type="Pfam" id="PF02567">
    <property type="entry name" value="PhzC-PhzF"/>
    <property type="match status" value="1"/>
</dbReference>
<keyword evidence="4" id="KW-1185">Reference proteome</keyword>
<sequence length="299" mass="32084">MTSAEYYLLDVFTDQPFTGNQLAVFLNADGLDASTMQALAKELNLAETVFLDADTGPNHYPMRIFTPTQELPFAGHPTVGTAQLLAELGLVDRQQTLVLQPPVGELAISYEQGRVTFTTAQTAKVTDSMLDHASAAILLGLDRHQVMGDPVVASCGLPFHLIQLRDLAALQTIRISEAMWAKAVASSSAEQVYLYVIEASDNAETVLRSRMFSREHGLCEDAATGSAAAALTGYLANKQSRQSRQSRQSNALHCRIHQGVEMGRSSVIYTAANGPIKPGLVTVSGSAVVIGRGVLTTHQ</sequence>
<dbReference type="SUPFAM" id="SSF54506">
    <property type="entry name" value="Diaminopimelate epimerase-like"/>
    <property type="match status" value="1"/>
</dbReference>
<evidence type="ECO:0000256" key="1">
    <source>
        <dbReference type="ARBA" id="ARBA00008270"/>
    </source>
</evidence>
<dbReference type="PANTHER" id="PTHR13774:SF32">
    <property type="entry name" value="ANTISENSE-ENHANCING SEQUENCE 1"/>
    <property type="match status" value="1"/>
</dbReference>
<evidence type="ECO:0000313" key="3">
    <source>
        <dbReference type="EMBL" id="RBI67666.1"/>
    </source>
</evidence>
<evidence type="ECO:0000313" key="4">
    <source>
        <dbReference type="Proteomes" id="UP000252204"/>
    </source>
</evidence>
<dbReference type="GO" id="GO:0016853">
    <property type="term" value="F:isomerase activity"/>
    <property type="evidence" value="ECO:0007669"/>
    <property type="project" value="TreeGrafter"/>
</dbReference>
<name>A0A365TPA5_9GAMM</name>
<dbReference type="GO" id="GO:0005737">
    <property type="term" value="C:cytoplasm"/>
    <property type="evidence" value="ECO:0007669"/>
    <property type="project" value="TreeGrafter"/>
</dbReference>
<evidence type="ECO:0000256" key="2">
    <source>
        <dbReference type="PIRSR" id="PIRSR016184-1"/>
    </source>
</evidence>
<dbReference type="PIRSF" id="PIRSF016184">
    <property type="entry name" value="PhzC_PhzF"/>
    <property type="match status" value="1"/>
</dbReference>
<comment type="caution">
    <text evidence="3">The sequence shown here is derived from an EMBL/GenBank/DDBJ whole genome shotgun (WGS) entry which is preliminary data.</text>
</comment>
<comment type="similarity">
    <text evidence="1">Belongs to the PhzF family.</text>
</comment>
<accession>A0A365TPA5</accession>